<organism evidence="2 3">
    <name type="scientific">Niastella soli</name>
    <dbReference type="NCBI Taxonomy" id="2821487"/>
    <lineage>
        <taxon>Bacteria</taxon>
        <taxon>Pseudomonadati</taxon>
        <taxon>Bacteroidota</taxon>
        <taxon>Chitinophagia</taxon>
        <taxon>Chitinophagales</taxon>
        <taxon>Chitinophagaceae</taxon>
        <taxon>Niastella</taxon>
    </lineage>
</organism>
<evidence type="ECO:0000256" key="1">
    <source>
        <dbReference type="SAM" id="SignalP"/>
    </source>
</evidence>
<evidence type="ECO:0000313" key="2">
    <source>
        <dbReference type="EMBL" id="MBO9199613.1"/>
    </source>
</evidence>
<comment type="caution">
    <text evidence="2">The sequence shown here is derived from an EMBL/GenBank/DDBJ whole genome shotgun (WGS) entry which is preliminary data.</text>
</comment>
<feature type="chain" id="PRO_5045088607" description="Cytochrome C Planctomycete-type domain-containing protein" evidence="1">
    <location>
        <begin position="21"/>
        <end position="121"/>
    </location>
</feature>
<dbReference type="Proteomes" id="UP000677244">
    <property type="component" value="Unassembled WGS sequence"/>
</dbReference>
<dbReference type="EMBL" id="JAGHKO010000001">
    <property type="protein sequence ID" value="MBO9199613.1"/>
    <property type="molecule type" value="Genomic_DNA"/>
</dbReference>
<proteinExistence type="predicted"/>
<keyword evidence="1" id="KW-0732">Signal</keyword>
<gene>
    <name evidence="2" type="ORF">J7I42_05000</name>
</gene>
<keyword evidence="3" id="KW-1185">Reference proteome</keyword>
<sequence length="121" mass="12544">MKKSTTLAVFIVLIVILANACKKDSEENQDPGSGTVDCGTITTSFSGNVSALMSTSCAKSDCHNNGSTNGPGALISYNQIFNARVKIRVAVANGSMPRDASFTAAQKAIITCWIDGGAPNN</sequence>
<evidence type="ECO:0000313" key="3">
    <source>
        <dbReference type="Proteomes" id="UP000677244"/>
    </source>
</evidence>
<accession>A0ABS3YP09</accession>
<reference evidence="2 3" key="1">
    <citation type="submission" date="2021-03" db="EMBL/GenBank/DDBJ databases">
        <title>Assistant Professor.</title>
        <authorList>
            <person name="Huq M.A."/>
        </authorList>
    </citation>
    <scope>NUCLEOTIDE SEQUENCE [LARGE SCALE GENOMIC DNA]</scope>
    <source>
        <strain evidence="2 3">MAH-29</strain>
    </source>
</reference>
<feature type="signal peptide" evidence="1">
    <location>
        <begin position="1"/>
        <end position="20"/>
    </location>
</feature>
<dbReference type="RefSeq" id="WP_209137671.1">
    <property type="nucleotide sequence ID" value="NZ_JAGHKO010000001.1"/>
</dbReference>
<evidence type="ECO:0008006" key="4">
    <source>
        <dbReference type="Google" id="ProtNLM"/>
    </source>
</evidence>
<name>A0ABS3YP09_9BACT</name>
<protein>
    <recommendedName>
        <fullName evidence="4">Cytochrome C Planctomycete-type domain-containing protein</fullName>
    </recommendedName>
</protein>